<evidence type="ECO:0000256" key="4">
    <source>
        <dbReference type="ARBA" id="ARBA00005638"/>
    </source>
</evidence>
<feature type="domain" description="Porphobilinogen deaminase C-terminal" evidence="10">
    <location>
        <begin position="234"/>
        <end position="300"/>
    </location>
</feature>
<comment type="similarity">
    <text evidence="4">Belongs to the HMBS family.</text>
</comment>
<dbReference type="Pfam" id="PF03900">
    <property type="entry name" value="Porphobil_deamC"/>
    <property type="match status" value="1"/>
</dbReference>
<evidence type="ECO:0000256" key="2">
    <source>
        <dbReference type="ARBA" id="ARBA00002869"/>
    </source>
</evidence>
<sequence length="316" mass="34381">MQDTKKNEIKIRIGTRGSQLALAQAHEVRDRLCAAHDALTPDTIEIIVMSTRGDRILDRPLSEIGGKGLFTEEIEAALLGGQIDIAVHSLKDMPVSLPEGLELCCYLEREDARDAFISAKAHSLMELPAGSLIGSASLRRQAQTLALRPDVRVESFRGNVQSRLKKLDQDIVDATFLAMAGLNRLGLTDSRIHPMDITHFLPAVAQGAICIEIASHNEAARNYMRPLNHRDTEICVRAERAMLKILDGSCRTPIAGHATIKGGQITLEGRIYLPDGSESHAITASGQNPEELGTHVGSRIRDMAGAAFFKKLDAAL</sequence>
<dbReference type="SUPFAM" id="SSF53850">
    <property type="entry name" value="Periplasmic binding protein-like II"/>
    <property type="match status" value="1"/>
</dbReference>
<dbReference type="InterPro" id="IPR022419">
    <property type="entry name" value="Porphobilin_deaminase_cofac_BS"/>
</dbReference>
<evidence type="ECO:0000256" key="3">
    <source>
        <dbReference type="ARBA" id="ARBA00004735"/>
    </source>
</evidence>
<evidence type="ECO:0000256" key="8">
    <source>
        <dbReference type="ARBA" id="ARBA00033064"/>
    </source>
</evidence>
<dbReference type="PANTHER" id="PTHR11557">
    <property type="entry name" value="PORPHOBILINOGEN DEAMINASE"/>
    <property type="match status" value="1"/>
</dbReference>
<evidence type="ECO:0000313" key="11">
    <source>
        <dbReference type="EMBL" id="VAV89438.1"/>
    </source>
</evidence>
<protein>
    <recommendedName>
        <fullName evidence="5">hydroxymethylbilane synthase</fullName>
        <ecNumber evidence="5">2.5.1.61</ecNumber>
    </recommendedName>
    <alternativeName>
        <fullName evidence="8">Hydroxymethylbilane synthase</fullName>
    </alternativeName>
</protein>
<dbReference type="GO" id="GO:0005737">
    <property type="term" value="C:cytoplasm"/>
    <property type="evidence" value="ECO:0007669"/>
    <property type="project" value="TreeGrafter"/>
</dbReference>
<dbReference type="Gene3D" id="3.40.190.10">
    <property type="entry name" value="Periplasmic binding protein-like II"/>
    <property type="match status" value="2"/>
</dbReference>
<dbReference type="PRINTS" id="PR00151">
    <property type="entry name" value="PORPHBDMNASE"/>
</dbReference>
<dbReference type="EC" id="2.5.1.61" evidence="5"/>
<comment type="cofactor">
    <cofactor evidence="1">
        <name>dipyrromethane</name>
        <dbReference type="ChEBI" id="CHEBI:60342"/>
    </cofactor>
</comment>
<dbReference type="GO" id="GO:0006783">
    <property type="term" value="P:heme biosynthetic process"/>
    <property type="evidence" value="ECO:0007669"/>
    <property type="project" value="TreeGrafter"/>
</dbReference>
<dbReference type="FunFam" id="3.40.190.10:FF:000005">
    <property type="entry name" value="Porphobilinogen deaminase"/>
    <property type="match status" value="1"/>
</dbReference>
<dbReference type="InterPro" id="IPR022417">
    <property type="entry name" value="Porphobilin_deaminase_N"/>
</dbReference>
<gene>
    <name evidence="11" type="ORF">MNBD_ALPHA02-477</name>
</gene>
<evidence type="ECO:0000256" key="7">
    <source>
        <dbReference type="ARBA" id="ARBA00023244"/>
    </source>
</evidence>
<evidence type="ECO:0000256" key="1">
    <source>
        <dbReference type="ARBA" id="ARBA00001916"/>
    </source>
</evidence>
<dbReference type="InterPro" id="IPR022418">
    <property type="entry name" value="Porphobilinogen_deaminase_C"/>
</dbReference>
<comment type="pathway">
    <text evidence="3">Porphyrin-containing compound metabolism; protoporphyrin-IX biosynthesis; coproporphyrinogen-III from 5-aminolevulinate: step 2/4.</text>
</comment>
<dbReference type="EMBL" id="UOED01000046">
    <property type="protein sequence ID" value="VAV89438.1"/>
    <property type="molecule type" value="Genomic_DNA"/>
</dbReference>
<dbReference type="PANTHER" id="PTHR11557:SF0">
    <property type="entry name" value="PORPHOBILINOGEN DEAMINASE"/>
    <property type="match status" value="1"/>
</dbReference>
<name>A0A3B0RMF4_9ZZZZ</name>
<reference evidence="11" key="1">
    <citation type="submission" date="2018-06" db="EMBL/GenBank/DDBJ databases">
        <authorList>
            <person name="Zhirakovskaya E."/>
        </authorList>
    </citation>
    <scope>NUCLEOTIDE SEQUENCE</scope>
</reference>
<organism evidence="11">
    <name type="scientific">hydrothermal vent metagenome</name>
    <dbReference type="NCBI Taxonomy" id="652676"/>
    <lineage>
        <taxon>unclassified sequences</taxon>
        <taxon>metagenomes</taxon>
        <taxon>ecological metagenomes</taxon>
    </lineage>
</organism>
<evidence type="ECO:0000256" key="5">
    <source>
        <dbReference type="ARBA" id="ARBA00012655"/>
    </source>
</evidence>
<evidence type="ECO:0000259" key="10">
    <source>
        <dbReference type="Pfam" id="PF03900"/>
    </source>
</evidence>
<dbReference type="GO" id="GO:0004418">
    <property type="term" value="F:hydroxymethylbilane synthase activity"/>
    <property type="evidence" value="ECO:0007669"/>
    <property type="project" value="UniProtKB-EC"/>
</dbReference>
<dbReference type="Pfam" id="PF01379">
    <property type="entry name" value="Porphobil_deam"/>
    <property type="match status" value="1"/>
</dbReference>
<dbReference type="HAMAP" id="MF_00260">
    <property type="entry name" value="Porphobil_deam"/>
    <property type="match status" value="1"/>
</dbReference>
<dbReference type="Gene3D" id="3.30.160.40">
    <property type="entry name" value="Porphobilinogen deaminase, C-terminal domain"/>
    <property type="match status" value="1"/>
</dbReference>
<dbReference type="InterPro" id="IPR036803">
    <property type="entry name" value="Porphobilinogen_deaminase_C_sf"/>
</dbReference>
<evidence type="ECO:0000256" key="6">
    <source>
        <dbReference type="ARBA" id="ARBA00022679"/>
    </source>
</evidence>
<dbReference type="PIRSF" id="PIRSF001438">
    <property type="entry name" value="4pyrrol_synth_OHMeBilane_synth"/>
    <property type="match status" value="1"/>
</dbReference>
<dbReference type="NCBIfam" id="TIGR00212">
    <property type="entry name" value="hemC"/>
    <property type="match status" value="1"/>
</dbReference>
<dbReference type="AlphaFoldDB" id="A0A3B0RMF4"/>
<keyword evidence="7" id="KW-0627">Porphyrin biosynthesis</keyword>
<accession>A0A3B0RMF4</accession>
<proteinExistence type="inferred from homology"/>
<dbReference type="InterPro" id="IPR000860">
    <property type="entry name" value="HemC"/>
</dbReference>
<dbReference type="PROSITE" id="PS00533">
    <property type="entry name" value="PORPHOBILINOGEN_DEAM"/>
    <property type="match status" value="1"/>
</dbReference>
<keyword evidence="6 11" id="KW-0808">Transferase</keyword>
<dbReference type="SUPFAM" id="SSF54782">
    <property type="entry name" value="Porphobilinogen deaminase (hydroxymethylbilane synthase), C-terminal domain"/>
    <property type="match status" value="1"/>
</dbReference>
<evidence type="ECO:0000259" key="9">
    <source>
        <dbReference type="Pfam" id="PF01379"/>
    </source>
</evidence>
<comment type="function">
    <text evidence="2">Tetrapolymerization of the monopyrrole PBG into the hydroxymethylbilane pre-uroporphyrinogen in several discrete steps.</text>
</comment>
<dbReference type="FunFam" id="3.40.190.10:FF:000004">
    <property type="entry name" value="Porphobilinogen deaminase"/>
    <property type="match status" value="1"/>
</dbReference>
<feature type="domain" description="Porphobilinogen deaminase N-terminal" evidence="9">
    <location>
        <begin position="11"/>
        <end position="220"/>
    </location>
</feature>